<keyword evidence="4" id="KW-1133">Transmembrane helix</keyword>
<evidence type="ECO:0000256" key="1">
    <source>
        <dbReference type="ARBA" id="ARBA00004141"/>
    </source>
</evidence>
<feature type="transmembrane region" description="Helical" evidence="4">
    <location>
        <begin position="173"/>
        <end position="197"/>
    </location>
</feature>
<dbReference type="Gene3D" id="1.20.1250.20">
    <property type="entry name" value="MFS general substrate transporter like domains"/>
    <property type="match status" value="2"/>
</dbReference>
<evidence type="ECO:0000313" key="5">
    <source>
        <dbReference type="EMBL" id="EFE33302.1"/>
    </source>
</evidence>
<feature type="transmembrane region" description="Helical" evidence="4">
    <location>
        <begin position="281"/>
        <end position="306"/>
    </location>
</feature>
<dbReference type="OMA" id="AWCNGSI"/>
<comment type="subcellular location">
    <subcellularLocation>
        <location evidence="1">Membrane</location>
        <topology evidence="1">Multi-pass membrane protein</topology>
    </subcellularLocation>
</comment>
<dbReference type="GeneID" id="9521360"/>
<keyword evidence="4" id="KW-0472">Membrane</keyword>
<sequence length="542" mass="58063">MGRDSEVHHNSGKATHQIEDGTTQRGEKGPGCDSITRSDGDLSDKGAEDIPPEGGYGWICVVCACLINANTWGVNSVSSFIRFISTKRCAILIYTQSYGVFLSYYLENDIFPNTSPIEYAFTGGLSMSCCLLISPLVTHMVHLYGNRAVLNFGVILQTLSFIGASFATQKWHIFLSQGVCFGFGIGVIFVSSVSIIPQWFRRKRSIANSLAAAGSGIGGLSYSLAAGSLIPKVGLGWTFRVLGLCSFAINLVASNLMRDRNKAIGSKYRAFHFPLLKRPEFLFLQAWGMLSLLGYVVILFSLPNFALSIGLSQKQGSIAGALLNLGQALGRPVVGLVSDRYGRFNMAVLFTVFCGFLCLAVWIPSSNMGVLSFFAVIVGTVAGTFWTTIVPVCAEVVGMQELPGGLSITWVAMVPATTVAEPIALVLRTGSGSTGSYLYAQVFAGLVYVVAGLFLLVVRGWKIGDNERIERAAAVNTPATVVSSPILTTIPTATMGDPLTGCATVERVISRPDDANCPPTGADVKVWSPLPLTRRMVAWKLV</sequence>
<gene>
    <name evidence="5" type="ORF">ARB_08054</name>
</gene>
<dbReference type="EMBL" id="ABSU01000011">
    <property type="protein sequence ID" value="EFE33302.1"/>
    <property type="molecule type" value="Genomic_DNA"/>
</dbReference>
<evidence type="ECO:0000256" key="3">
    <source>
        <dbReference type="SAM" id="MobiDB-lite"/>
    </source>
</evidence>
<accession>D4AUY7</accession>
<dbReference type="SUPFAM" id="SSF103473">
    <property type="entry name" value="MFS general substrate transporter"/>
    <property type="match status" value="1"/>
</dbReference>
<dbReference type="CDD" id="cd17352">
    <property type="entry name" value="MFS_MCT_SLC16"/>
    <property type="match status" value="1"/>
</dbReference>
<dbReference type="GO" id="GO:0016020">
    <property type="term" value="C:membrane"/>
    <property type="evidence" value="ECO:0007669"/>
    <property type="project" value="UniProtKB-SubCell"/>
</dbReference>
<dbReference type="RefSeq" id="XP_003013942.1">
    <property type="nucleotide sequence ID" value="XM_003013896.1"/>
</dbReference>
<feature type="region of interest" description="Disordered" evidence="3">
    <location>
        <begin position="1"/>
        <end position="46"/>
    </location>
</feature>
<comment type="similarity">
    <text evidence="2">Belongs to the major facilitator superfamily. Monocarboxylate porter (TC 2.A.1.13) family.</text>
</comment>
<feature type="transmembrane region" description="Helical" evidence="4">
    <location>
        <begin position="89"/>
        <end position="107"/>
    </location>
</feature>
<keyword evidence="4" id="KW-0812">Transmembrane</keyword>
<keyword evidence="6" id="KW-1185">Reference proteome</keyword>
<protein>
    <submittedName>
        <fullName evidence="5">MFS transporter, putative</fullName>
    </submittedName>
</protein>
<dbReference type="STRING" id="663331.D4AUY7"/>
<feature type="transmembrane region" description="Helical" evidence="4">
    <location>
        <begin position="318"/>
        <end position="337"/>
    </location>
</feature>
<feature type="transmembrane region" description="Helical" evidence="4">
    <location>
        <begin position="344"/>
        <end position="363"/>
    </location>
</feature>
<dbReference type="PANTHER" id="PTHR11360">
    <property type="entry name" value="MONOCARBOXYLATE TRANSPORTER"/>
    <property type="match status" value="1"/>
</dbReference>
<dbReference type="InterPro" id="IPR011701">
    <property type="entry name" value="MFS"/>
</dbReference>
<feature type="transmembrane region" description="Helical" evidence="4">
    <location>
        <begin position="406"/>
        <end position="425"/>
    </location>
</feature>
<evidence type="ECO:0000256" key="4">
    <source>
        <dbReference type="SAM" id="Phobius"/>
    </source>
</evidence>
<reference evidence="6" key="1">
    <citation type="journal article" date="2011" name="Genome Biol.">
        <title>Comparative and functional genomics provide insights into the pathogenicity of dermatophytic fungi.</title>
        <authorList>
            <person name="Burmester A."/>
            <person name="Shelest E."/>
            <person name="Gloeckner G."/>
            <person name="Heddergott C."/>
            <person name="Schindler S."/>
            <person name="Staib P."/>
            <person name="Heidel A."/>
            <person name="Felder M."/>
            <person name="Petzold A."/>
            <person name="Szafranski K."/>
            <person name="Feuermann M."/>
            <person name="Pedruzzi I."/>
            <person name="Priebe S."/>
            <person name="Groth M."/>
            <person name="Winkler R."/>
            <person name="Li W."/>
            <person name="Kniemeyer O."/>
            <person name="Schroeckh V."/>
            <person name="Hertweck C."/>
            <person name="Hube B."/>
            <person name="White T.C."/>
            <person name="Platzer M."/>
            <person name="Guthke R."/>
            <person name="Heitman J."/>
            <person name="Woestemeyer J."/>
            <person name="Zipfel P.F."/>
            <person name="Monod M."/>
            <person name="Brakhage A.A."/>
        </authorList>
    </citation>
    <scope>NUCLEOTIDE SEQUENCE [LARGE SCALE GENOMIC DNA]</scope>
    <source>
        <strain evidence="6">ATCC MYA-4681 / CBS 112371</strain>
    </source>
</reference>
<dbReference type="eggNOG" id="KOG2504">
    <property type="taxonomic scope" value="Eukaryota"/>
</dbReference>
<dbReference type="InterPro" id="IPR050327">
    <property type="entry name" value="Proton-linked_MCT"/>
</dbReference>
<feature type="transmembrane region" description="Helical" evidence="4">
    <location>
        <begin position="119"/>
        <end position="137"/>
    </location>
</feature>
<comment type="caution">
    <text evidence="5">The sequence shown here is derived from an EMBL/GenBank/DDBJ whole genome shotgun (WGS) entry which is preliminary data.</text>
</comment>
<organism evidence="5 6">
    <name type="scientific">Arthroderma benhamiae (strain ATCC MYA-4681 / CBS 112371)</name>
    <name type="common">Trichophyton mentagrophytes</name>
    <dbReference type="NCBI Taxonomy" id="663331"/>
    <lineage>
        <taxon>Eukaryota</taxon>
        <taxon>Fungi</taxon>
        <taxon>Dikarya</taxon>
        <taxon>Ascomycota</taxon>
        <taxon>Pezizomycotina</taxon>
        <taxon>Eurotiomycetes</taxon>
        <taxon>Eurotiomycetidae</taxon>
        <taxon>Onygenales</taxon>
        <taxon>Arthrodermataceae</taxon>
        <taxon>Trichophyton</taxon>
    </lineage>
</organism>
<feature type="transmembrane region" description="Helical" evidence="4">
    <location>
        <begin position="237"/>
        <end position="257"/>
    </location>
</feature>
<feature type="transmembrane region" description="Helical" evidence="4">
    <location>
        <begin position="369"/>
        <end position="394"/>
    </location>
</feature>
<name>D4AUY7_ARTBC</name>
<dbReference type="HOGENOM" id="CLU_001265_1_2_1"/>
<feature type="transmembrane region" description="Helical" evidence="4">
    <location>
        <begin position="56"/>
        <end position="77"/>
    </location>
</feature>
<feature type="compositionally biased region" description="Basic and acidic residues" evidence="3">
    <location>
        <begin position="25"/>
        <end position="46"/>
    </location>
</feature>
<dbReference type="Proteomes" id="UP000008866">
    <property type="component" value="Unassembled WGS sequence"/>
</dbReference>
<dbReference type="InterPro" id="IPR036259">
    <property type="entry name" value="MFS_trans_sf"/>
</dbReference>
<dbReference type="Pfam" id="PF07690">
    <property type="entry name" value="MFS_1"/>
    <property type="match status" value="1"/>
</dbReference>
<evidence type="ECO:0000313" key="6">
    <source>
        <dbReference type="Proteomes" id="UP000008866"/>
    </source>
</evidence>
<feature type="transmembrane region" description="Helical" evidence="4">
    <location>
        <begin position="437"/>
        <end position="458"/>
    </location>
</feature>
<dbReference type="KEGG" id="abe:ARB_08054"/>
<dbReference type="AlphaFoldDB" id="D4AUY7"/>
<dbReference type="GO" id="GO:0022857">
    <property type="term" value="F:transmembrane transporter activity"/>
    <property type="evidence" value="ECO:0007669"/>
    <property type="project" value="InterPro"/>
</dbReference>
<dbReference type="PANTHER" id="PTHR11360:SF315">
    <property type="entry name" value="TRANSPORTER MCH2-RELATED"/>
    <property type="match status" value="1"/>
</dbReference>
<feature type="transmembrane region" description="Helical" evidence="4">
    <location>
        <begin position="149"/>
        <end position="167"/>
    </location>
</feature>
<evidence type="ECO:0000256" key="2">
    <source>
        <dbReference type="ARBA" id="ARBA00006727"/>
    </source>
</evidence>
<feature type="transmembrane region" description="Helical" evidence="4">
    <location>
        <begin position="209"/>
        <end position="231"/>
    </location>
</feature>
<proteinExistence type="inferred from homology"/>